<evidence type="ECO:0000256" key="2">
    <source>
        <dbReference type="ARBA" id="ARBA00010876"/>
    </source>
</evidence>
<evidence type="ECO:0000256" key="6">
    <source>
        <dbReference type="ARBA" id="ARBA00037513"/>
    </source>
</evidence>
<gene>
    <name evidence="13" type="ORF">BT96DRAFT_975900</name>
</gene>
<dbReference type="PROSITE" id="PS01129">
    <property type="entry name" value="PSI_RLU"/>
    <property type="match status" value="1"/>
</dbReference>
<reference evidence="13" key="1">
    <citation type="journal article" date="2019" name="Environ. Microbiol.">
        <title>Fungal ecological strategies reflected in gene transcription - a case study of two litter decomposers.</title>
        <authorList>
            <person name="Barbi F."/>
            <person name="Kohler A."/>
            <person name="Barry K."/>
            <person name="Baskaran P."/>
            <person name="Daum C."/>
            <person name="Fauchery L."/>
            <person name="Ihrmark K."/>
            <person name="Kuo A."/>
            <person name="LaButti K."/>
            <person name="Lipzen A."/>
            <person name="Morin E."/>
            <person name="Grigoriev I.V."/>
            <person name="Henrissat B."/>
            <person name="Lindahl B."/>
            <person name="Martin F."/>
        </authorList>
    </citation>
    <scope>NUCLEOTIDE SEQUENCE</scope>
    <source>
        <strain evidence="13">JB14</strain>
    </source>
</reference>
<dbReference type="SUPFAM" id="SSF55120">
    <property type="entry name" value="Pseudouridine synthase"/>
    <property type="match status" value="1"/>
</dbReference>
<comment type="catalytic activity">
    <reaction evidence="5">
        <text>uridine(2819) in 21S rRNA = pseudouridine(2819) in 21S rRNA</text>
        <dbReference type="Rhea" id="RHEA:42556"/>
        <dbReference type="Rhea" id="RHEA-COMP:10113"/>
        <dbReference type="Rhea" id="RHEA-COMP:10114"/>
        <dbReference type="ChEBI" id="CHEBI:65314"/>
        <dbReference type="ChEBI" id="CHEBI:65315"/>
        <dbReference type="EC" id="5.4.99.43"/>
    </reaction>
</comment>
<dbReference type="OrthoDB" id="428658at2759"/>
<keyword evidence="4" id="KW-0413">Isomerase</keyword>
<evidence type="ECO:0000256" key="7">
    <source>
        <dbReference type="ARBA" id="ARBA00038947"/>
    </source>
</evidence>
<dbReference type="Proteomes" id="UP000799118">
    <property type="component" value="Unassembled WGS sequence"/>
</dbReference>
<dbReference type="InterPro" id="IPR006224">
    <property type="entry name" value="PsdUridine_synth_RluA-like_CS"/>
</dbReference>
<dbReference type="PANTHER" id="PTHR21600:SF81">
    <property type="entry name" value="21S RRNA PSEUDOURIDINE(2819) SYNTHASE"/>
    <property type="match status" value="1"/>
</dbReference>
<evidence type="ECO:0000259" key="12">
    <source>
        <dbReference type="Pfam" id="PF00849"/>
    </source>
</evidence>
<dbReference type="PANTHER" id="PTHR21600">
    <property type="entry name" value="MITOCHONDRIAL RNA PSEUDOURIDINE SYNTHASE"/>
    <property type="match status" value="1"/>
</dbReference>
<comment type="subcellular location">
    <subcellularLocation>
        <location evidence="1">Mitochondrion</location>
    </subcellularLocation>
</comment>
<protein>
    <recommendedName>
        <fullName evidence="8">21S rRNA pseudouridine(2819) synthase</fullName>
        <ecNumber evidence="7">5.4.99.43</ecNumber>
    </recommendedName>
    <alternativeName>
        <fullName evidence="10">Pseudouridine synthase 5</fullName>
    </alternativeName>
    <alternativeName>
        <fullName evidence="9">Pseudouridylate synthase PUS5</fullName>
    </alternativeName>
    <alternativeName>
        <fullName evidence="11">Uracil hydrolyase PUS5</fullName>
    </alternativeName>
</protein>
<dbReference type="InterPro" id="IPR006145">
    <property type="entry name" value="PsdUridine_synth_RsuA/RluA"/>
</dbReference>
<comment type="function">
    <text evidence="6">Pseudouridylate synthase responsible for the pseudouridine-2819 formation in mitochondrial 21S rRNA. May modulate the efficiency or the fidelity of the mitochondrial translation machinery.</text>
</comment>
<evidence type="ECO:0000313" key="13">
    <source>
        <dbReference type="EMBL" id="KAE9399363.1"/>
    </source>
</evidence>
<keyword evidence="3" id="KW-0496">Mitochondrion</keyword>
<dbReference type="EC" id="5.4.99.43" evidence="7"/>
<dbReference type="GO" id="GO:0000455">
    <property type="term" value="P:enzyme-directed rRNA pseudouridine synthesis"/>
    <property type="evidence" value="ECO:0007669"/>
    <property type="project" value="TreeGrafter"/>
</dbReference>
<keyword evidence="14" id="KW-1185">Reference proteome</keyword>
<evidence type="ECO:0000313" key="14">
    <source>
        <dbReference type="Proteomes" id="UP000799118"/>
    </source>
</evidence>
<evidence type="ECO:0000256" key="4">
    <source>
        <dbReference type="ARBA" id="ARBA00023235"/>
    </source>
</evidence>
<evidence type="ECO:0000256" key="10">
    <source>
        <dbReference type="ARBA" id="ARBA00041978"/>
    </source>
</evidence>
<dbReference type="AlphaFoldDB" id="A0A6A4HMX3"/>
<dbReference type="InterPro" id="IPR050188">
    <property type="entry name" value="RluA_PseudoU_synthase"/>
</dbReference>
<organism evidence="13 14">
    <name type="scientific">Gymnopus androsaceus JB14</name>
    <dbReference type="NCBI Taxonomy" id="1447944"/>
    <lineage>
        <taxon>Eukaryota</taxon>
        <taxon>Fungi</taxon>
        <taxon>Dikarya</taxon>
        <taxon>Basidiomycota</taxon>
        <taxon>Agaricomycotina</taxon>
        <taxon>Agaricomycetes</taxon>
        <taxon>Agaricomycetidae</taxon>
        <taxon>Agaricales</taxon>
        <taxon>Marasmiineae</taxon>
        <taxon>Omphalotaceae</taxon>
        <taxon>Gymnopus</taxon>
    </lineage>
</organism>
<evidence type="ECO:0000256" key="9">
    <source>
        <dbReference type="ARBA" id="ARBA00041561"/>
    </source>
</evidence>
<dbReference type="GO" id="GO:0160143">
    <property type="term" value="F:21S rRNA pseudouridine(2819) synthase activity"/>
    <property type="evidence" value="ECO:0007669"/>
    <property type="project" value="UniProtKB-EC"/>
</dbReference>
<feature type="domain" description="Pseudouridine synthase RsuA/RluA-like" evidence="12">
    <location>
        <begin position="25"/>
        <end position="181"/>
    </location>
</feature>
<evidence type="ECO:0000256" key="8">
    <source>
        <dbReference type="ARBA" id="ARBA00040626"/>
    </source>
</evidence>
<dbReference type="CDD" id="cd02869">
    <property type="entry name" value="PseudoU_synth_RluA_like"/>
    <property type="match status" value="1"/>
</dbReference>
<evidence type="ECO:0000256" key="11">
    <source>
        <dbReference type="ARBA" id="ARBA00042700"/>
    </source>
</evidence>
<sequence length="289" mass="32215">MNLRILFRNSLVLESNKILYIDRAFCVVNKPSNFVTQYPADGHSDAVAELVGHTPSLAHPTKLYPVHRLDKGTTGCMVFARSSAQAEAFSHQLRQRTTQKIYHALVDSSSSPPLNREFNSGSIHVGMSLKNGRPHVSSSESAKDTSTDWQVVGCAAHQANISLIRLQLHTGMKHQLRVHMSDVLQAPIFGDLQHTRMRNSVAFHGFPIPNDRLFLHSSAISFHRFRRTGKQKRLNVTVCAPLPQDFLELCIRVGIKVPPHLVKGGLLLDGQPIREIPDLDGMWVSPENS</sequence>
<dbReference type="GO" id="GO:0003723">
    <property type="term" value="F:RNA binding"/>
    <property type="evidence" value="ECO:0007669"/>
    <property type="project" value="InterPro"/>
</dbReference>
<dbReference type="EMBL" id="ML769470">
    <property type="protein sequence ID" value="KAE9399363.1"/>
    <property type="molecule type" value="Genomic_DNA"/>
</dbReference>
<accession>A0A6A4HMX3</accession>
<evidence type="ECO:0000256" key="1">
    <source>
        <dbReference type="ARBA" id="ARBA00004173"/>
    </source>
</evidence>
<name>A0A6A4HMX3_9AGAR</name>
<dbReference type="InterPro" id="IPR020103">
    <property type="entry name" value="PsdUridine_synth_cat_dom_sf"/>
</dbReference>
<proteinExistence type="inferred from homology"/>
<dbReference type="GO" id="GO:0005739">
    <property type="term" value="C:mitochondrion"/>
    <property type="evidence" value="ECO:0007669"/>
    <property type="project" value="UniProtKB-SubCell"/>
</dbReference>
<evidence type="ECO:0000256" key="5">
    <source>
        <dbReference type="ARBA" id="ARBA00036927"/>
    </source>
</evidence>
<evidence type="ECO:0000256" key="3">
    <source>
        <dbReference type="ARBA" id="ARBA00023128"/>
    </source>
</evidence>
<dbReference type="Pfam" id="PF00849">
    <property type="entry name" value="PseudoU_synth_2"/>
    <property type="match status" value="1"/>
</dbReference>
<comment type="similarity">
    <text evidence="2">Belongs to the pseudouridine synthase RluA family.</text>
</comment>
<dbReference type="Gene3D" id="3.30.2350.10">
    <property type="entry name" value="Pseudouridine synthase"/>
    <property type="match status" value="1"/>
</dbReference>